<evidence type="ECO:0000313" key="4">
    <source>
        <dbReference type="Proteomes" id="UP000662747"/>
    </source>
</evidence>
<name>A0ABX7NPJ0_9BACT</name>
<evidence type="ECO:0000313" key="3">
    <source>
        <dbReference type="EMBL" id="QSQ20705.1"/>
    </source>
</evidence>
<feature type="region of interest" description="Disordered" evidence="1">
    <location>
        <begin position="216"/>
        <end position="242"/>
    </location>
</feature>
<sequence length="242" mass="26662">MMRRFAVCVVSLVLSAPVWAQEEQQQQDVPPATGGSGQQPMDSSQKGAQPAVGAGQPMDSAQQEGQPATGGAGQPMDMDKMGPWTRKPTQEAKTKKDVEAFLKEEDDIMKRRDFQASLSRIDFPIFMVTDDSKGVPKGEAFDEQKYTQTMKPSMEQGPEVKDLKHNRTLTVLSDSLVSFSDEYSMTMGGKKRVGRSSGLLIKTHDGWKWKAYFEPGWGDQPTTGVGGSGQPEKKHEHVKPKQ</sequence>
<dbReference type="Proteomes" id="UP000662747">
    <property type="component" value="Chromosome"/>
</dbReference>
<evidence type="ECO:0000256" key="1">
    <source>
        <dbReference type="SAM" id="MobiDB-lite"/>
    </source>
</evidence>
<gene>
    <name evidence="3" type="ORF">JY651_36560</name>
</gene>
<proteinExistence type="predicted"/>
<feature type="chain" id="PRO_5047113116" description="DUF4440 domain-containing protein" evidence="2">
    <location>
        <begin position="21"/>
        <end position="242"/>
    </location>
</feature>
<keyword evidence="2" id="KW-0732">Signal</keyword>
<dbReference type="RefSeq" id="WP_206722285.1">
    <property type="nucleotide sequence ID" value="NZ_CP071090.1"/>
</dbReference>
<accession>A0ABX7NPJ0</accession>
<evidence type="ECO:0000256" key="2">
    <source>
        <dbReference type="SAM" id="SignalP"/>
    </source>
</evidence>
<feature type="compositionally biased region" description="Polar residues" evidence="1">
    <location>
        <begin position="38"/>
        <end position="47"/>
    </location>
</feature>
<protein>
    <recommendedName>
        <fullName evidence="5">DUF4440 domain-containing protein</fullName>
    </recommendedName>
</protein>
<feature type="region of interest" description="Disordered" evidence="1">
    <location>
        <begin position="21"/>
        <end position="95"/>
    </location>
</feature>
<dbReference type="EMBL" id="CP071090">
    <property type="protein sequence ID" value="QSQ20705.1"/>
    <property type="molecule type" value="Genomic_DNA"/>
</dbReference>
<reference evidence="3 4" key="1">
    <citation type="submission" date="2021-02" db="EMBL/GenBank/DDBJ databases">
        <title>De Novo genome assembly of isolated myxobacteria.</title>
        <authorList>
            <person name="Stevens D.C."/>
        </authorList>
    </citation>
    <scope>NUCLEOTIDE SEQUENCE [LARGE SCALE GENOMIC DNA]</scope>
    <source>
        <strain evidence="4">SCPEA02</strain>
    </source>
</reference>
<feature type="signal peptide" evidence="2">
    <location>
        <begin position="1"/>
        <end position="20"/>
    </location>
</feature>
<evidence type="ECO:0008006" key="5">
    <source>
        <dbReference type="Google" id="ProtNLM"/>
    </source>
</evidence>
<organism evidence="3 4">
    <name type="scientific">Pyxidicoccus parkwayensis</name>
    <dbReference type="NCBI Taxonomy" id="2813578"/>
    <lineage>
        <taxon>Bacteria</taxon>
        <taxon>Pseudomonadati</taxon>
        <taxon>Myxococcota</taxon>
        <taxon>Myxococcia</taxon>
        <taxon>Myxococcales</taxon>
        <taxon>Cystobacterineae</taxon>
        <taxon>Myxococcaceae</taxon>
        <taxon>Pyxidicoccus</taxon>
    </lineage>
</organism>
<keyword evidence="4" id="KW-1185">Reference proteome</keyword>